<reference evidence="9 10" key="1">
    <citation type="submission" date="2019-11" db="EMBL/GenBank/DDBJ databases">
        <title>Pedobacter sp. HMF7647 Genome sequencing and assembly.</title>
        <authorList>
            <person name="Kang H."/>
            <person name="Kim H."/>
            <person name="Joh K."/>
        </authorList>
    </citation>
    <scope>NUCLEOTIDE SEQUENCE [LARGE SCALE GENOMIC DNA]</scope>
    <source>
        <strain evidence="9 10">HMF7647</strain>
    </source>
</reference>
<feature type="transmembrane region" description="Helical" evidence="8">
    <location>
        <begin position="176"/>
        <end position="198"/>
    </location>
</feature>
<keyword evidence="6 8" id="KW-0472">Membrane</keyword>
<evidence type="ECO:0000313" key="10">
    <source>
        <dbReference type="Proteomes" id="UP000466586"/>
    </source>
</evidence>
<evidence type="ECO:0000256" key="8">
    <source>
        <dbReference type="SAM" id="Phobius"/>
    </source>
</evidence>
<evidence type="ECO:0000256" key="2">
    <source>
        <dbReference type="ARBA" id="ARBA00022475"/>
    </source>
</evidence>
<evidence type="ECO:0000256" key="4">
    <source>
        <dbReference type="ARBA" id="ARBA00022692"/>
    </source>
</evidence>
<dbReference type="GO" id="GO:0005886">
    <property type="term" value="C:plasma membrane"/>
    <property type="evidence" value="ECO:0007669"/>
    <property type="project" value="UniProtKB-SubCell"/>
</dbReference>
<dbReference type="InterPro" id="IPR018584">
    <property type="entry name" value="GT87"/>
</dbReference>
<feature type="transmembrane region" description="Helical" evidence="8">
    <location>
        <begin position="272"/>
        <end position="290"/>
    </location>
</feature>
<feature type="transmembrane region" description="Helical" evidence="8">
    <location>
        <begin position="152"/>
        <end position="170"/>
    </location>
</feature>
<dbReference type="GO" id="GO:0016758">
    <property type="term" value="F:hexosyltransferase activity"/>
    <property type="evidence" value="ECO:0007669"/>
    <property type="project" value="InterPro"/>
</dbReference>
<keyword evidence="3" id="KW-0808">Transferase</keyword>
<keyword evidence="10" id="KW-1185">Reference proteome</keyword>
<keyword evidence="4 8" id="KW-0812">Transmembrane</keyword>
<sequence>MLSRFQPTFSQRNSFLRSIYSALFSLCSWRYLFIPIWTLLAVVVTHYQLKVNLINNFLIFRGTYVHALNGVNLYDFDPSCCQDTNHYGPIFSLIMAPLSFVGVQTASYIFQIANALLVWYAIDKLPLNQLKKNAICLICTQELNMTLQTYQTNGAIAAFIILGWVCIVNRKDFWGVFWMMTGFFIKLYSIVGLVFFFISSKKKMFIYALVPASVILFILPMVIFKPAFITQSYIDWVHSLQHKNEINLLASTTYQDVSVMGMVKRIFKTENLPLLPFLLPAAVIFMLPILRKNSLSSMEAKFSLLASALIFPVLFSTGSETVTYIIAYAGIGIWFVTRQMPYTAWQIILMVIAIYLGSLFETDLCPHYIKKHYMIPYALKALPTLMVWLTIIYELVFPVKRTEQTTSNDTNKIHPLTQPALV</sequence>
<comment type="caution">
    <text evidence="9">The sequence shown here is derived from an EMBL/GenBank/DDBJ whole genome shotgun (WGS) entry which is preliminary data.</text>
</comment>
<name>A0A7K1YAY2_9SPHI</name>
<organism evidence="9 10">
    <name type="scientific">Hufsiella arboris</name>
    <dbReference type="NCBI Taxonomy" id="2695275"/>
    <lineage>
        <taxon>Bacteria</taxon>
        <taxon>Pseudomonadati</taxon>
        <taxon>Bacteroidota</taxon>
        <taxon>Sphingobacteriia</taxon>
        <taxon>Sphingobacteriales</taxon>
        <taxon>Sphingobacteriaceae</taxon>
        <taxon>Hufsiella</taxon>
    </lineage>
</organism>
<gene>
    <name evidence="9" type="ORF">GS399_11465</name>
</gene>
<evidence type="ECO:0000256" key="5">
    <source>
        <dbReference type="ARBA" id="ARBA00022989"/>
    </source>
</evidence>
<protein>
    <submittedName>
        <fullName evidence="9">DUF2029 domain-containing protein</fullName>
    </submittedName>
</protein>
<feature type="transmembrane region" description="Helical" evidence="8">
    <location>
        <begin position="343"/>
        <end position="362"/>
    </location>
</feature>
<keyword evidence="2" id="KW-1003">Cell membrane</keyword>
<comment type="similarity">
    <text evidence="7">Belongs to the glycosyltransferase 87 family.</text>
</comment>
<proteinExistence type="inferred from homology"/>
<dbReference type="EMBL" id="WVHT01000005">
    <property type="protein sequence ID" value="MXV51590.1"/>
    <property type="molecule type" value="Genomic_DNA"/>
</dbReference>
<evidence type="ECO:0000256" key="7">
    <source>
        <dbReference type="ARBA" id="ARBA00024033"/>
    </source>
</evidence>
<dbReference type="Proteomes" id="UP000466586">
    <property type="component" value="Unassembled WGS sequence"/>
</dbReference>
<dbReference type="RefSeq" id="WP_160844776.1">
    <property type="nucleotide sequence ID" value="NZ_WVHT01000005.1"/>
</dbReference>
<dbReference type="Pfam" id="PF09594">
    <property type="entry name" value="GT87"/>
    <property type="match status" value="1"/>
</dbReference>
<keyword evidence="5 8" id="KW-1133">Transmembrane helix</keyword>
<feature type="transmembrane region" description="Helical" evidence="8">
    <location>
        <begin position="94"/>
        <end position="122"/>
    </location>
</feature>
<evidence type="ECO:0000256" key="6">
    <source>
        <dbReference type="ARBA" id="ARBA00023136"/>
    </source>
</evidence>
<feature type="transmembrane region" description="Helical" evidence="8">
    <location>
        <begin position="302"/>
        <end position="331"/>
    </location>
</feature>
<evidence type="ECO:0000256" key="1">
    <source>
        <dbReference type="ARBA" id="ARBA00004651"/>
    </source>
</evidence>
<evidence type="ECO:0000313" key="9">
    <source>
        <dbReference type="EMBL" id="MXV51590.1"/>
    </source>
</evidence>
<feature type="transmembrane region" description="Helical" evidence="8">
    <location>
        <begin position="374"/>
        <end position="393"/>
    </location>
</feature>
<feature type="transmembrane region" description="Helical" evidence="8">
    <location>
        <begin position="20"/>
        <end position="44"/>
    </location>
</feature>
<accession>A0A7K1YAY2</accession>
<comment type="subcellular location">
    <subcellularLocation>
        <location evidence="1">Cell membrane</location>
        <topology evidence="1">Multi-pass membrane protein</topology>
    </subcellularLocation>
</comment>
<dbReference type="AlphaFoldDB" id="A0A7K1YAY2"/>
<evidence type="ECO:0000256" key="3">
    <source>
        <dbReference type="ARBA" id="ARBA00022679"/>
    </source>
</evidence>
<feature type="transmembrane region" description="Helical" evidence="8">
    <location>
        <begin position="205"/>
        <end position="224"/>
    </location>
</feature>